<sequence>MKVIYAVTVCLFFLFPNVSFGEGKWVTFEEHCELMKQGGEFPKDTNCVTSSPVVTKKGVLGTFHWAGKVTHLYYDLTNSTVSAFKVKINMIDSDSPYSCGDVVTIDRSEADEVTHRSIRHRMCD</sequence>
<dbReference type="AlphaFoldDB" id="A0AAU8LS68"/>
<name>A0AAU8LS68_9BACT</name>
<dbReference type="KEGG" id="eaj:Q3M24_15760"/>
<organism evidence="1">
    <name type="scientific">Candidatus Electrothrix aestuarii</name>
    <dbReference type="NCBI Taxonomy" id="3062594"/>
    <lineage>
        <taxon>Bacteria</taxon>
        <taxon>Pseudomonadati</taxon>
        <taxon>Thermodesulfobacteriota</taxon>
        <taxon>Desulfobulbia</taxon>
        <taxon>Desulfobulbales</taxon>
        <taxon>Desulfobulbaceae</taxon>
        <taxon>Candidatus Electrothrix</taxon>
    </lineage>
</organism>
<evidence type="ECO:0000313" key="1">
    <source>
        <dbReference type="EMBL" id="XCN71756.1"/>
    </source>
</evidence>
<proteinExistence type="predicted"/>
<protein>
    <submittedName>
        <fullName evidence="1">Uncharacterized protein</fullName>
    </submittedName>
</protein>
<gene>
    <name evidence="1" type="ORF">Q3M24_15760</name>
</gene>
<reference evidence="1" key="1">
    <citation type="journal article" date="2024" name="Syst. Appl. Microbiol.">
        <title>First single-strain enrichments of Electrothrix cable bacteria, description of E. aestuarii sp. nov. and E. rattekaaiensis sp. nov., and proposal of a cable bacteria taxonomy following the rules of the SeqCode.</title>
        <authorList>
            <person name="Plum-Jensen L.E."/>
            <person name="Schramm A."/>
            <person name="Marshall I.P.G."/>
        </authorList>
    </citation>
    <scope>NUCLEOTIDE SEQUENCE</scope>
    <source>
        <strain evidence="1">Rat1</strain>
    </source>
</reference>
<accession>A0AAU8LS68</accession>
<dbReference type="EMBL" id="CP159373">
    <property type="protein sequence ID" value="XCN71756.1"/>
    <property type="molecule type" value="Genomic_DNA"/>
</dbReference>
<reference evidence="1" key="2">
    <citation type="submission" date="2024-06" db="EMBL/GenBank/DDBJ databases">
        <authorList>
            <person name="Plum-Jensen L.E."/>
            <person name="Schramm A."/>
            <person name="Marshall I.P.G."/>
        </authorList>
    </citation>
    <scope>NUCLEOTIDE SEQUENCE</scope>
    <source>
        <strain evidence="1">Rat1</strain>
    </source>
</reference>